<name>A0A540X5I7_9BACT</name>
<dbReference type="AlphaFoldDB" id="A0A540X5I7"/>
<gene>
    <name evidence="2" type="ORF">FJV41_07975</name>
</gene>
<evidence type="ECO:0000256" key="1">
    <source>
        <dbReference type="SAM" id="Phobius"/>
    </source>
</evidence>
<evidence type="ECO:0000313" key="3">
    <source>
        <dbReference type="Proteomes" id="UP000315369"/>
    </source>
</evidence>
<keyword evidence="1" id="KW-0812">Transmembrane</keyword>
<dbReference type="EMBL" id="VIFM01000022">
    <property type="protein sequence ID" value="TQF16525.1"/>
    <property type="molecule type" value="Genomic_DNA"/>
</dbReference>
<dbReference type="OrthoDB" id="5295794at2"/>
<feature type="transmembrane region" description="Helical" evidence="1">
    <location>
        <begin position="63"/>
        <end position="83"/>
    </location>
</feature>
<keyword evidence="1" id="KW-0472">Membrane</keyword>
<dbReference type="Pfam" id="PF19447">
    <property type="entry name" value="DUF5985"/>
    <property type="match status" value="1"/>
</dbReference>
<feature type="transmembrane region" description="Helical" evidence="1">
    <location>
        <begin position="6"/>
        <end position="24"/>
    </location>
</feature>
<dbReference type="InterPro" id="IPR046027">
    <property type="entry name" value="DUF5985"/>
</dbReference>
<evidence type="ECO:0000313" key="2">
    <source>
        <dbReference type="EMBL" id="TQF16525.1"/>
    </source>
</evidence>
<organism evidence="2 3">
    <name type="scientific">Myxococcus llanfairpwllgwyngyllgogerychwyrndrobwllllantysiliogogogochensis</name>
    <dbReference type="NCBI Taxonomy" id="2590453"/>
    <lineage>
        <taxon>Bacteria</taxon>
        <taxon>Pseudomonadati</taxon>
        <taxon>Myxococcota</taxon>
        <taxon>Myxococcia</taxon>
        <taxon>Myxococcales</taxon>
        <taxon>Cystobacterineae</taxon>
        <taxon>Myxococcaceae</taxon>
        <taxon>Myxococcus</taxon>
    </lineage>
</organism>
<dbReference type="RefSeq" id="WP_141641819.1">
    <property type="nucleotide sequence ID" value="NZ_VIFM01000022.1"/>
</dbReference>
<sequence length="86" mass="9346">MAEAVYILCALTSVACAVLLLRAWKSSQSRLLLWSGLCFVGMAVSNVLLFVDLVILPTTIDLYMPRLLATLASVSILLFGLIWDAS</sequence>
<proteinExistence type="predicted"/>
<protein>
    <submittedName>
        <fullName evidence="2">Uncharacterized protein</fullName>
    </submittedName>
</protein>
<accession>A0A540X5I7</accession>
<reference evidence="2 3" key="1">
    <citation type="submission" date="2019-06" db="EMBL/GenBank/DDBJ databases">
        <authorList>
            <person name="Livingstone P."/>
            <person name="Whitworth D."/>
        </authorList>
    </citation>
    <scope>NUCLEOTIDE SEQUENCE [LARGE SCALE GENOMIC DNA]</scope>
    <source>
        <strain evidence="2 3">AM401</strain>
    </source>
</reference>
<feature type="transmembrane region" description="Helical" evidence="1">
    <location>
        <begin position="31"/>
        <end position="51"/>
    </location>
</feature>
<dbReference type="Proteomes" id="UP000315369">
    <property type="component" value="Unassembled WGS sequence"/>
</dbReference>
<keyword evidence="1" id="KW-1133">Transmembrane helix</keyword>
<keyword evidence="3" id="KW-1185">Reference proteome</keyword>
<comment type="caution">
    <text evidence="2">The sequence shown here is derived from an EMBL/GenBank/DDBJ whole genome shotgun (WGS) entry which is preliminary data.</text>
</comment>